<evidence type="ECO:0000313" key="2">
    <source>
        <dbReference type="EMBL" id="GIE47838.1"/>
    </source>
</evidence>
<dbReference type="EMBL" id="BOMQ01000017">
    <property type="protein sequence ID" value="GIE47838.1"/>
    <property type="molecule type" value="Genomic_DNA"/>
</dbReference>
<organism evidence="2 3">
    <name type="scientific">Actinoplanes nipponensis</name>
    <dbReference type="NCBI Taxonomy" id="135950"/>
    <lineage>
        <taxon>Bacteria</taxon>
        <taxon>Bacillati</taxon>
        <taxon>Actinomycetota</taxon>
        <taxon>Actinomycetes</taxon>
        <taxon>Micromonosporales</taxon>
        <taxon>Micromonosporaceae</taxon>
        <taxon>Actinoplanes</taxon>
    </lineage>
</organism>
<dbReference type="RefSeq" id="WP_203766095.1">
    <property type="nucleotide sequence ID" value="NZ_BAAAYJ010000116.1"/>
</dbReference>
<feature type="chain" id="PRO_5039367555" description="3-keto-disaccharide hydrolase domain-containing protein" evidence="1">
    <location>
        <begin position="26"/>
        <end position="347"/>
    </location>
</feature>
<name>A0A919MMW2_9ACTN</name>
<dbReference type="Proteomes" id="UP000647172">
    <property type="component" value="Unassembled WGS sequence"/>
</dbReference>
<evidence type="ECO:0000256" key="1">
    <source>
        <dbReference type="SAM" id="SignalP"/>
    </source>
</evidence>
<comment type="caution">
    <text evidence="2">The sequence shown here is derived from an EMBL/GenBank/DDBJ whole genome shotgun (WGS) entry which is preliminary data.</text>
</comment>
<reference evidence="2" key="1">
    <citation type="submission" date="2021-01" db="EMBL/GenBank/DDBJ databases">
        <title>Whole genome shotgun sequence of Actinoplanes nipponensis NBRC 14063.</title>
        <authorList>
            <person name="Komaki H."/>
            <person name="Tamura T."/>
        </authorList>
    </citation>
    <scope>NUCLEOTIDE SEQUENCE</scope>
    <source>
        <strain evidence="2">NBRC 14063</strain>
    </source>
</reference>
<evidence type="ECO:0008006" key="4">
    <source>
        <dbReference type="Google" id="ProtNLM"/>
    </source>
</evidence>
<sequence>MRNSLRSAALAMTVPGLLGSVAAPASPAAASPAVCWQPAGGCGFAVTAGRAYTISSAYRATATVRAVAYTYSAAAGWRQWFTGSPYGGSASWAPLATTTPVVPAGVERLGLAFTPAAAIRDVAVTAAPAPRRPQEVYRPGLGRGSGLVTDGFAYHNPRSAKAVRSAVWHVTTGSLFAVRGSGDTGSPVFRMHTVRADFTDVRVAFRLDIAYQKATSYTPESSYDGVHIWLRHRSQYELYAASVARRDGKVLIKKKCPGGPVNGGTYYTLGAELPGRPIVRNKWREVSATVRNNPGGSVTVVLSVDGEALVSAVDAGVGCAPIRAAAPVGIRGDNTRFRFTDVTVTTL</sequence>
<keyword evidence="1" id="KW-0732">Signal</keyword>
<gene>
    <name evidence="2" type="ORF">Ani05nite_13720</name>
</gene>
<accession>A0A919MMW2</accession>
<keyword evidence="3" id="KW-1185">Reference proteome</keyword>
<evidence type="ECO:0000313" key="3">
    <source>
        <dbReference type="Proteomes" id="UP000647172"/>
    </source>
</evidence>
<dbReference type="AlphaFoldDB" id="A0A919MMW2"/>
<feature type="signal peptide" evidence="1">
    <location>
        <begin position="1"/>
        <end position="25"/>
    </location>
</feature>
<proteinExistence type="predicted"/>
<protein>
    <recommendedName>
        <fullName evidence="4">3-keto-disaccharide hydrolase domain-containing protein</fullName>
    </recommendedName>
</protein>